<dbReference type="Pfam" id="PF10518">
    <property type="entry name" value="TAT_signal"/>
    <property type="match status" value="1"/>
</dbReference>
<feature type="binding site" evidence="14">
    <location>
        <position position="50"/>
    </location>
    <ligand>
        <name>[4Fe-4S] cluster</name>
        <dbReference type="ChEBI" id="CHEBI:49883"/>
        <label>1</label>
    </ligand>
</feature>
<name>A0A5D3WH54_9BACT</name>
<dbReference type="GO" id="GO:0009061">
    <property type="term" value="P:anaerobic respiration"/>
    <property type="evidence" value="ECO:0007669"/>
    <property type="project" value="TreeGrafter"/>
</dbReference>
<dbReference type="PIRSF" id="PIRSF000310">
    <property type="entry name" value="NiFe_hyd_ssu"/>
    <property type="match status" value="1"/>
</dbReference>
<dbReference type="GO" id="GO:0051539">
    <property type="term" value="F:4 iron, 4 sulfur cluster binding"/>
    <property type="evidence" value="ECO:0007669"/>
    <property type="project" value="UniProtKB-KW"/>
</dbReference>
<dbReference type="PROSITE" id="PS51318">
    <property type="entry name" value="TAT"/>
    <property type="match status" value="1"/>
</dbReference>
<dbReference type="InterPro" id="IPR037148">
    <property type="entry name" value="NiFe-Hase_small_C_sf"/>
</dbReference>
<keyword evidence="10" id="KW-0560">Oxidoreductase</keyword>
<feature type="binding site" evidence="14">
    <location>
        <position position="293"/>
    </location>
    <ligand>
        <name>[3Fe-4S] cluster</name>
        <dbReference type="ChEBI" id="CHEBI:21137"/>
    </ligand>
</feature>
<keyword evidence="8" id="KW-0732">Signal</keyword>
<keyword evidence="9" id="KW-0574">Periplasm</keyword>
<accession>A0A5D3WH54</accession>
<dbReference type="EMBL" id="VNIB01000013">
    <property type="protein sequence ID" value="TYO96631.1"/>
    <property type="molecule type" value="Genomic_DNA"/>
</dbReference>
<comment type="subcellular location">
    <subcellularLocation>
        <location evidence="3">Periplasm</location>
    </subcellularLocation>
</comment>
<evidence type="ECO:0000256" key="8">
    <source>
        <dbReference type="ARBA" id="ARBA00022729"/>
    </source>
</evidence>
<evidence type="ECO:0000256" key="2">
    <source>
        <dbReference type="ARBA" id="ARBA00001966"/>
    </source>
</evidence>
<evidence type="ECO:0000256" key="14">
    <source>
        <dbReference type="PIRSR" id="PIRSR000310-1"/>
    </source>
</evidence>
<dbReference type="PANTHER" id="PTHR30013">
    <property type="entry name" value="NIFE / NIFESE HYDROGENASE SMALL SUBUNIT FAMILY MEMBER"/>
    <property type="match status" value="1"/>
</dbReference>
<dbReference type="GO" id="GO:0042597">
    <property type="term" value="C:periplasmic space"/>
    <property type="evidence" value="ECO:0007669"/>
    <property type="project" value="UniProtKB-SubCell"/>
</dbReference>
<comment type="similarity">
    <text evidence="4">Belongs to the [NiFe]/[NiFeSe] hydrogenase small subunit family.</text>
</comment>
<dbReference type="GO" id="GO:0009055">
    <property type="term" value="F:electron transfer activity"/>
    <property type="evidence" value="ECO:0007669"/>
    <property type="project" value="TreeGrafter"/>
</dbReference>
<evidence type="ECO:0000256" key="12">
    <source>
        <dbReference type="ARBA" id="ARBA00023014"/>
    </source>
</evidence>
<reference evidence="17 18" key="1">
    <citation type="submission" date="2019-07" db="EMBL/GenBank/DDBJ databases">
        <title>Genomic Encyclopedia of Type Strains, Phase IV (KMG-IV): sequencing the most valuable type-strain genomes for metagenomic binning, comparative biology and taxonomic classification.</title>
        <authorList>
            <person name="Goeker M."/>
        </authorList>
    </citation>
    <scope>NUCLEOTIDE SEQUENCE [LARGE SCALE GENOMIC DNA]</scope>
    <source>
        <strain evidence="17 18">SS015</strain>
    </source>
</reference>
<dbReference type="GO" id="GO:0009375">
    <property type="term" value="C:ferredoxin hydrogenase complex"/>
    <property type="evidence" value="ECO:0007669"/>
    <property type="project" value="InterPro"/>
</dbReference>
<evidence type="ECO:0000313" key="18">
    <source>
        <dbReference type="Proteomes" id="UP000324159"/>
    </source>
</evidence>
<dbReference type="GO" id="GO:0016020">
    <property type="term" value="C:membrane"/>
    <property type="evidence" value="ECO:0007669"/>
    <property type="project" value="TreeGrafter"/>
</dbReference>
<evidence type="ECO:0000259" key="15">
    <source>
        <dbReference type="Pfam" id="PF01058"/>
    </source>
</evidence>
<keyword evidence="18" id="KW-1185">Reference proteome</keyword>
<dbReference type="GO" id="GO:0008901">
    <property type="term" value="F:ferredoxin hydrogenase activity"/>
    <property type="evidence" value="ECO:0007669"/>
    <property type="project" value="InterPro"/>
</dbReference>
<evidence type="ECO:0000256" key="7">
    <source>
        <dbReference type="ARBA" id="ARBA00022723"/>
    </source>
</evidence>
<dbReference type="GO" id="GO:0051538">
    <property type="term" value="F:3 iron, 4 sulfur cluster binding"/>
    <property type="evidence" value="ECO:0007669"/>
    <property type="project" value="UniProtKB-KW"/>
</dbReference>
<evidence type="ECO:0000256" key="13">
    <source>
        <dbReference type="ARBA" id="ARBA00023291"/>
    </source>
</evidence>
<dbReference type="PANTHER" id="PTHR30013:SF7">
    <property type="entry name" value="HYDROGENASE-2 SMALL CHAIN"/>
    <property type="match status" value="1"/>
</dbReference>
<feature type="binding site" evidence="14">
    <location>
        <position position="236"/>
    </location>
    <ligand>
        <name>[4Fe-4S] cluster</name>
        <dbReference type="ChEBI" id="CHEBI:49883"/>
        <label>2</label>
    </ligand>
</feature>
<evidence type="ECO:0000256" key="10">
    <source>
        <dbReference type="ARBA" id="ARBA00023002"/>
    </source>
</evidence>
<dbReference type="Gene3D" id="4.10.480.10">
    <property type="entry name" value="Cytochrome-c3 hydrogenase, C-terminal domain"/>
    <property type="match status" value="1"/>
</dbReference>
<keyword evidence="13 14" id="KW-0003">3Fe-4S</keyword>
<feature type="binding site" evidence="14">
    <location>
        <position position="262"/>
    </location>
    <ligand>
        <name>[4Fe-4S] cluster</name>
        <dbReference type="ChEBI" id="CHEBI:49883"/>
        <label>2</label>
    </ligand>
</feature>
<protein>
    <submittedName>
        <fullName evidence="17">Hydrogenase small subunit</fullName>
    </submittedName>
</protein>
<dbReference type="OrthoDB" id="9766729at2"/>
<feature type="domain" description="NADH:ubiquinone oxidoreductase-like 20kDa subunit" evidence="15">
    <location>
        <begin position="50"/>
        <end position="208"/>
    </location>
</feature>
<dbReference type="SUPFAM" id="SSF56770">
    <property type="entry name" value="HydA/Nqo6-like"/>
    <property type="match status" value="1"/>
</dbReference>
<dbReference type="NCBIfam" id="TIGR00391">
    <property type="entry name" value="hydA"/>
    <property type="match status" value="1"/>
</dbReference>
<evidence type="ECO:0000256" key="9">
    <source>
        <dbReference type="ARBA" id="ARBA00022764"/>
    </source>
</evidence>
<comment type="caution">
    <text evidence="17">The sequence shown here is derived from an EMBL/GenBank/DDBJ whole genome shotgun (WGS) entry which is preliminary data.</text>
</comment>
<feature type="binding site" evidence="14">
    <location>
        <position position="256"/>
    </location>
    <ligand>
        <name>[4Fe-4S] cluster</name>
        <dbReference type="ChEBI" id="CHEBI:49883"/>
        <label>2</label>
    </ligand>
</feature>
<evidence type="ECO:0000259" key="16">
    <source>
        <dbReference type="Pfam" id="PF14720"/>
    </source>
</evidence>
<evidence type="ECO:0000256" key="6">
    <source>
        <dbReference type="ARBA" id="ARBA00022485"/>
    </source>
</evidence>
<feature type="binding site" evidence="14">
    <location>
        <position position="233"/>
    </location>
    <ligand>
        <name>[4Fe-4S] cluster</name>
        <dbReference type="ChEBI" id="CHEBI:49883"/>
        <label>2</label>
    </ligand>
</feature>
<dbReference type="GO" id="GO:0044569">
    <property type="term" value="C:[Ni-Fe] hydrogenase complex"/>
    <property type="evidence" value="ECO:0007669"/>
    <property type="project" value="TreeGrafter"/>
</dbReference>
<evidence type="ECO:0000256" key="11">
    <source>
        <dbReference type="ARBA" id="ARBA00023004"/>
    </source>
</evidence>
<feature type="binding site" evidence="14">
    <location>
        <position position="156"/>
    </location>
    <ligand>
        <name>[4Fe-4S] cluster</name>
        <dbReference type="ChEBI" id="CHEBI:49883"/>
        <label>1</label>
    </ligand>
</feature>
<dbReference type="InterPro" id="IPR019546">
    <property type="entry name" value="TAT_signal_bac_arc"/>
</dbReference>
<dbReference type="Pfam" id="PF14720">
    <property type="entry name" value="NiFe_hyd_SSU_C"/>
    <property type="match status" value="1"/>
</dbReference>
<dbReference type="InterPro" id="IPR027394">
    <property type="entry name" value="Cytochrome-c3_hydrogenase_C"/>
</dbReference>
<feature type="binding site" evidence="14">
    <location>
        <position position="53"/>
    </location>
    <ligand>
        <name>[4Fe-4S] cluster</name>
        <dbReference type="ChEBI" id="CHEBI:49883"/>
        <label>1</label>
    </ligand>
</feature>
<organism evidence="17 18">
    <name type="scientific">Geothermobacter ehrlichii</name>
    <dbReference type="NCBI Taxonomy" id="213224"/>
    <lineage>
        <taxon>Bacteria</taxon>
        <taxon>Pseudomonadati</taxon>
        <taxon>Thermodesulfobacteriota</taxon>
        <taxon>Desulfuromonadia</taxon>
        <taxon>Desulfuromonadales</taxon>
        <taxon>Geothermobacteraceae</taxon>
        <taxon>Geothermobacter</taxon>
    </lineage>
</organism>
<dbReference type="InterPro" id="IPR006311">
    <property type="entry name" value="TAT_signal"/>
</dbReference>
<dbReference type="AlphaFoldDB" id="A0A5D3WH54"/>
<evidence type="ECO:0000256" key="3">
    <source>
        <dbReference type="ARBA" id="ARBA00004418"/>
    </source>
</evidence>
<evidence type="ECO:0000313" key="17">
    <source>
        <dbReference type="EMBL" id="TYO96631.1"/>
    </source>
</evidence>
<evidence type="ECO:0000256" key="1">
    <source>
        <dbReference type="ARBA" id="ARBA00001927"/>
    </source>
</evidence>
<feature type="binding site" evidence="14">
    <location>
        <position position="271"/>
    </location>
    <ligand>
        <name>[3Fe-4S] cluster</name>
        <dbReference type="ChEBI" id="CHEBI:21137"/>
    </ligand>
</feature>
<evidence type="ECO:0000256" key="5">
    <source>
        <dbReference type="ARBA" id="ARBA00011771"/>
    </source>
</evidence>
<proteinExistence type="inferred from homology"/>
<feature type="binding site" evidence="14">
    <location>
        <position position="194"/>
    </location>
    <ligand>
        <name>[4Fe-4S] cluster</name>
        <dbReference type="ChEBI" id="CHEBI:49883"/>
        <label>1</label>
    </ligand>
</feature>
<feature type="domain" description="Cytochrome-c3 hydrogenase C-terminal" evidence="16">
    <location>
        <begin position="228"/>
        <end position="303"/>
    </location>
</feature>
<dbReference type="Proteomes" id="UP000324159">
    <property type="component" value="Unassembled WGS sequence"/>
</dbReference>
<comment type="subunit">
    <text evidence="5">Heterodimer of a large and a small subunit.</text>
</comment>
<dbReference type="InterPro" id="IPR001821">
    <property type="entry name" value="NiFe_hydrogenase_ssu"/>
</dbReference>
<dbReference type="InterPro" id="IPR037024">
    <property type="entry name" value="NiFe_Hase_small_N_sf"/>
</dbReference>
<keyword evidence="7 14" id="KW-0479">Metal-binding</keyword>
<dbReference type="Pfam" id="PF01058">
    <property type="entry name" value="Oxidored_q6"/>
    <property type="match status" value="1"/>
</dbReference>
<keyword evidence="12 14" id="KW-0411">Iron-sulfur</keyword>
<dbReference type="Gene3D" id="3.40.50.700">
    <property type="entry name" value="NADH:ubiquinone oxidoreductase-like, 20kDa subunit"/>
    <property type="match status" value="1"/>
</dbReference>
<dbReference type="GO" id="GO:0046872">
    <property type="term" value="F:metal ion binding"/>
    <property type="evidence" value="ECO:0007669"/>
    <property type="project" value="UniProtKB-KW"/>
</dbReference>
<dbReference type="RefSeq" id="WP_148896702.1">
    <property type="nucleotide sequence ID" value="NZ_VNIB01000013.1"/>
</dbReference>
<gene>
    <name evidence="17" type="ORF">EDC39_11320</name>
</gene>
<comment type="cofactor">
    <cofactor evidence="2">
        <name>[4Fe-4S] cluster</name>
        <dbReference type="ChEBI" id="CHEBI:49883"/>
    </cofactor>
</comment>
<dbReference type="InterPro" id="IPR006137">
    <property type="entry name" value="NADH_UbQ_OxRdtase-like_20kDa"/>
</dbReference>
<feature type="binding site" evidence="14">
    <location>
        <position position="290"/>
    </location>
    <ligand>
        <name>[3Fe-4S] cluster</name>
        <dbReference type="ChEBI" id="CHEBI:21137"/>
    </ligand>
</feature>
<dbReference type="NCBIfam" id="TIGR01409">
    <property type="entry name" value="TAT_signal_seq"/>
    <property type="match status" value="1"/>
</dbReference>
<sequence>MSVSRRSFLKTSAAGVAALGLGVFDNPMLKKAFAGAVQETPVIWLAAGACSGCSVSLLNSLAPRIEEVLLDQVLPGKHTGFAFHPTVMAASGELAMEAMHAAEQRQFLLVVEGAVLTGFDGRCCEIGERQGHGVTSVEHLRRLAPKAKAIIAVGSCASYGGVPKANMNPSGAQGVAEFLKAEGIATPLINLPGCAVHPDWFVGTLAALLLGGPKAIEVDADGRPRMFYRKLIHDNCPLRGQFDQGRFAQKFGDEGCLYKLGCKGPVTRSNCPEKKWNGGVSWCIDNRHPCQGCTEPDYPYADSMWQPLPPKTVTPPAAYPPIFTDRRKPVDLTPGYAALAGIAGGVMGAKVLGKKKERTQDDERKD</sequence>
<comment type="cofactor">
    <cofactor evidence="1">
        <name>[3Fe-4S] cluster</name>
        <dbReference type="ChEBI" id="CHEBI:21137"/>
    </cofactor>
</comment>
<keyword evidence="6 14" id="KW-0004">4Fe-4S</keyword>
<evidence type="ECO:0000256" key="4">
    <source>
        <dbReference type="ARBA" id="ARBA00006605"/>
    </source>
</evidence>
<keyword evidence="11 14" id="KW-0408">Iron</keyword>
<dbReference type="PRINTS" id="PR00614">
    <property type="entry name" value="NIHGNASESMLL"/>
</dbReference>